<keyword evidence="3" id="KW-1185">Reference proteome</keyword>
<feature type="region of interest" description="Disordered" evidence="1">
    <location>
        <begin position="254"/>
        <end position="290"/>
    </location>
</feature>
<dbReference type="OrthoDB" id="10170940at2759"/>
<dbReference type="KEGG" id="spu:115927708"/>
<dbReference type="SUPFAM" id="SSF47986">
    <property type="entry name" value="DEATH domain"/>
    <property type="match status" value="2"/>
</dbReference>
<organism evidence="2 3">
    <name type="scientific">Strongylocentrotus purpuratus</name>
    <name type="common">Purple sea urchin</name>
    <dbReference type="NCBI Taxonomy" id="7668"/>
    <lineage>
        <taxon>Eukaryota</taxon>
        <taxon>Metazoa</taxon>
        <taxon>Echinodermata</taxon>
        <taxon>Eleutherozoa</taxon>
        <taxon>Echinozoa</taxon>
        <taxon>Echinoidea</taxon>
        <taxon>Euechinoidea</taxon>
        <taxon>Echinacea</taxon>
        <taxon>Camarodonta</taxon>
        <taxon>Echinidea</taxon>
        <taxon>Strongylocentrotidae</taxon>
        <taxon>Strongylocentrotus</taxon>
    </lineage>
</organism>
<dbReference type="EnsemblMetazoa" id="XM_030993893">
    <property type="protein sequence ID" value="XP_030849753"/>
    <property type="gene ID" value="LOC115927708"/>
</dbReference>
<dbReference type="CDD" id="cd01670">
    <property type="entry name" value="Death"/>
    <property type="match status" value="2"/>
</dbReference>
<reference evidence="2" key="2">
    <citation type="submission" date="2021-01" db="UniProtKB">
        <authorList>
            <consortium name="EnsemblMetazoa"/>
        </authorList>
    </citation>
    <scope>IDENTIFICATION</scope>
</reference>
<dbReference type="Proteomes" id="UP000007110">
    <property type="component" value="Unassembled WGS sequence"/>
</dbReference>
<evidence type="ECO:0000313" key="3">
    <source>
        <dbReference type="Proteomes" id="UP000007110"/>
    </source>
</evidence>
<evidence type="ECO:0008006" key="4">
    <source>
        <dbReference type="Google" id="ProtNLM"/>
    </source>
</evidence>
<dbReference type="Gene3D" id="1.10.533.10">
    <property type="entry name" value="Death Domain, Fas"/>
    <property type="match status" value="2"/>
</dbReference>
<evidence type="ECO:0000256" key="1">
    <source>
        <dbReference type="SAM" id="MobiDB-lite"/>
    </source>
</evidence>
<dbReference type="InParanoid" id="A0A7M7T2V2"/>
<evidence type="ECO:0000313" key="2">
    <source>
        <dbReference type="EnsemblMetazoa" id="XP_030849753"/>
    </source>
</evidence>
<dbReference type="InterPro" id="IPR011029">
    <property type="entry name" value="DEATH-like_dom_sf"/>
</dbReference>
<proteinExistence type="predicted"/>
<sequence>MSNTKLLSLKDIHSQMRHSILLSMTPGEDGAEFSVIYVTISQVGRLGRMSQSLAFVIRYTDDSICQVSIEPSSFIRAVEELSGSDLPDIDVITIAQMMTVSQYYDLGVALGFTIQQLDVIEYRRFRNREQATYDMLVTWRKRQTSGQEAKETFLSLMKSLVSPAKQTEISATTGEIPDKMLLAFASQIKAEQFFEIGRKLEFNRTELEHIQHRTFANRKDANIQMLSSWKASQTSEPEAIEVMKRVWESIQTASKSEKSEVVDERSLPEKKQTITKPMRRLPPSKGMDADYVEIIRTTDSGK</sequence>
<feature type="compositionally biased region" description="Basic and acidic residues" evidence="1">
    <location>
        <begin position="255"/>
        <end position="272"/>
    </location>
</feature>
<dbReference type="GeneID" id="115927708"/>
<dbReference type="AlphaFoldDB" id="A0A7M7T2V2"/>
<accession>A0A7M7T2V2</accession>
<reference evidence="3" key="1">
    <citation type="submission" date="2015-02" db="EMBL/GenBank/DDBJ databases">
        <title>Genome sequencing for Strongylocentrotus purpuratus.</title>
        <authorList>
            <person name="Murali S."/>
            <person name="Liu Y."/>
            <person name="Vee V."/>
            <person name="English A."/>
            <person name="Wang M."/>
            <person name="Skinner E."/>
            <person name="Han Y."/>
            <person name="Muzny D.M."/>
            <person name="Worley K.C."/>
            <person name="Gibbs R.A."/>
        </authorList>
    </citation>
    <scope>NUCLEOTIDE SEQUENCE</scope>
</reference>
<dbReference type="RefSeq" id="XP_030849753.1">
    <property type="nucleotide sequence ID" value="XM_030993893.1"/>
</dbReference>
<name>A0A7M7T2V2_STRPU</name>
<protein>
    <recommendedName>
        <fullName evidence="4">Death domain-containing protein</fullName>
    </recommendedName>
</protein>